<reference evidence="2 3" key="1">
    <citation type="submission" date="2019-11" db="EMBL/GenBank/DDBJ databases">
        <title>Gracilibacillus salitolerans sp. nov., a moderate halophile isolated from a saline soil in northwest China.</title>
        <authorList>
            <person name="Gan L."/>
        </authorList>
    </citation>
    <scope>NUCLEOTIDE SEQUENCE [LARGE SCALE GENOMIC DNA]</scope>
    <source>
        <strain evidence="2 3">SCU50</strain>
    </source>
</reference>
<gene>
    <name evidence="2" type="ORF">GI584_01945</name>
</gene>
<protein>
    <recommendedName>
        <fullName evidence="4">Lipoprotein</fullName>
    </recommendedName>
</protein>
<name>A0A5Q2THK7_9BACI</name>
<accession>A0A5Q2THK7</accession>
<evidence type="ECO:0000313" key="2">
    <source>
        <dbReference type="EMBL" id="QGH32888.1"/>
    </source>
</evidence>
<dbReference type="EMBL" id="CP045915">
    <property type="protein sequence ID" value="QGH32888.1"/>
    <property type="molecule type" value="Genomic_DNA"/>
</dbReference>
<dbReference type="PROSITE" id="PS51257">
    <property type="entry name" value="PROKAR_LIPOPROTEIN"/>
    <property type="match status" value="1"/>
</dbReference>
<evidence type="ECO:0000313" key="3">
    <source>
        <dbReference type="Proteomes" id="UP000339690"/>
    </source>
</evidence>
<keyword evidence="1" id="KW-0732">Signal</keyword>
<dbReference type="KEGG" id="grc:GI584_01945"/>
<dbReference type="RefSeq" id="WP_100362284.1">
    <property type="nucleotide sequence ID" value="NZ_CP045915.1"/>
</dbReference>
<organism evidence="2 3">
    <name type="scientific">Gracilibacillus salitolerans</name>
    <dbReference type="NCBI Taxonomy" id="2663022"/>
    <lineage>
        <taxon>Bacteria</taxon>
        <taxon>Bacillati</taxon>
        <taxon>Bacillota</taxon>
        <taxon>Bacilli</taxon>
        <taxon>Bacillales</taxon>
        <taxon>Bacillaceae</taxon>
        <taxon>Gracilibacillus</taxon>
    </lineage>
</organism>
<proteinExistence type="predicted"/>
<feature type="signal peptide" evidence="1">
    <location>
        <begin position="1"/>
        <end position="19"/>
    </location>
</feature>
<feature type="chain" id="PRO_5039019386" description="Lipoprotein" evidence="1">
    <location>
        <begin position="20"/>
        <end position="153"/>
    </location>
</feature>
<dbReference type="Proteomes" id="UP000339690">
    <property type="component" value="Chromosome"/>
</dbReference>
<sequence length="153" mass="17696">MKKVSFILVILLGLLCACSTEEKTVQIENKDFANTLFVQKVENNFTSDKLAMLIEDPEKIKNALSMVEGLEAEEIDNDERIGILENHDNYYMFGFFEGESTNIQKEDYGFQILEDGKILFNYDQLDNSDYPLVTVDTHKDILEDMKEMLEITF</sequence>
<evidence type="ECO:0000256" key="1">
    <source>
        <dbReference type="SAM" id="SignalP"/>
    </source>
</evidence>
<evidence type="ECO:0008006" key="4">
    <source>
        <dbReference type="Google" id="ProtNLM"/>
    </source>
</evidence>
<keyword evidence="3" id="KW-1185">Reference proteome</keyword>
<dbReference type="AlphaFoldDB" id="A0A5Q2THK7"/>